<comment type="caution">
    <text evidence="3">The sequence shown here is derived from an EMBL/GenBank/DDBJ whole genome shotgun (WGS) entry which is preliminary data.</text>
</comment>
<sequence length="290" mass="33708">MDEIGLHWHDYSVSHWRDMDIHVSWPKNFGPTPSSSSSGHDLLVLMDQNDVSDPNFVSKMAIVTTDMGYIRMHRFSTKNHLKAKKEFKGQIAEDLAVYHEEEMKYTEVRDSPGKVLPSPPLSSEMEVGETEKSEVGAEIKIMETIHGEGTKTGDKLDAVPPQSAGPEAQLMEKMALQTSAHQLEVDELRKELEIAQKERFRYQEMWMKEKQEMRELLVENVKDFSKMNTECKKLKVDMRESNREKARLEKLVNSHSSFIEKQKATIRRLREKLEKKRLEEKFGHHRLVQT</sequence>
<feature type="coiled-coil region" evidence="1">
    <location>
        <begin position="171"/>
        <end position="281"/>
    </location>
</feature>
<dbReference type="RefSeq" id="XP_053578413.1">
    <property type="nucleotide sequence ID" value="XM_053734847.1"/>
</dbReference>
<feature type="region of interest" description="Disordered" evidence="2">
    <location>
        <begin position="109"/>
        <end position="133"/>
    </location>
</feature>
<reference evidence="3 4" key="1">
    <citation type="submission" date="2019-12" db="EMBL/GenBank/DDBJ databases">
        <title>Chromosome-level assembly of the Caenorhabditis remanei genome.</title>
        <authorList>
            <person name="Teterina A.A."/>
            <person name="Willis J.H."/>
            <person name="Phillips P.C."/>
        </authorList>
    </citation>
    <scope>NUCLEOTIDE SEQUENCE [LARGE SCALE GENOMIC DNA]</scope>
    <source>
        <strain evidence="3 4">PX506</strain>
        <tissue evidence="3">Whole organism</tissue>
    </source>
</reference>
<organism evidence="3 4">
    <name type="scientific">Caenorhabditis remanei</name>
    <name type="common">Caenorhabditis vulgaris</name>
    <dbReference type="NCBI Taxonomy" id="31234"/>
    <lineage>
        <taxon>Eukaryota</taxon>
        <taxon>Metazoa</taxon>
        <taxon>Ecdysozoa</taxon>
        <taxon>Nematoda</taxon>
        <taxon>Chromadorea</taxon>
        <taxon>Rhabditida</taxon>
        <taxon>Rhabditina</taxon>
        <taxon>Rhabditomorpha</taxon>
        <taxon>Rhabditoidea</taxon>
        <taxon>Rhabditidae</taxon>
        <taxon>Peloderinae</taxon>
        <taxon>Caenorhabditis</taxon>
    </lineage>
</organism>
<accession>A0A6A5FU58</accession>
<dbReference type="EMBL" id="WUAV01000006">
    <property type="protein sequence ID" value="KAF1746019.1"/>
    <property type="molecule type" value="Genomic_DNA"/>
</dbReference>
<dbReference type="AlphaFoldDB" id="A0A6A5FU58"/>
<dbReference type="CTD" id="78777443"/>
<proteinExistence type="predicted"/>
<keyword evidence="1" id="KW-0175">Coiled coil</keyword>
<gene>
    <name evidence="3" type="ORF">GCK72_022470</name>
</gene>
<evidence type="ECO:0000313" key="3">
    <source>
        <dbReference type="EMBL" id="KAF1746019.1"/>
    </source>
</evidence>
<protein>
    <submittedName>
        <fullName evidence="3">Uncharacterized protein</fullName>
    </submittedName>
</protein>
<dbReference type="Proteomes" id="UP000483820">
    <property type="component" value="Chromosome X"/>
</dbReference>
<evidence type="ECO:0000313" key="4">
    <source>
        <dbReference type="Proteomes" id="UP000483820"/>
    </source>
</evidence>
<name>A0A6A5FU58_CAERE</name>
<dbReference type="KEGG" id="crq:GCK72_022470"/>
<evidence type="ECO:0000256" key="1">
    <source>
        <dbReference type="SAM" id="Coils"/>
    </source>
</evidence>
<evidence type="ECO:0000256" key="2">
    <source>
        <dbReference type="SAM" id="MobiDB-lite"/>
    </source>
</evidence>
<dbReference type="GeneID" id="78777443"/>